<evidence type="ECO:0008006" key="3">
    <source>
        <dbReference type="Google" id="ProtNLM"/>
    </source>
</evidence>
<dbReference type="AlphaFoldDB" id="A0A835L8E7"/>
<dbReference type="InterPro" id="IPR016161">
    <property type="entry name" value="Ald_DH/histidinol_DH"/>
</dbReference>
<protein>
    <recommendedName>
        <fullName evidence="3">Aldehyde dehydrogenase</fullName>
    </recommendedName>
</protein>
<name>A0A835L8E7_SPOEX</name>
<evidence type="ECO:0000313" key="1">
    <source>
        <dbReference type="EMBL" id="KAF9422376.1"/>
    </source>
</evidence>
<keyword evidence="2" id="KW-1185">Reference proteome</keyword>
<dbReference type="Proteomes" id="UP000648187">
    <property type="component" value="Unassembled WGS sequence"/>
</dbReference>
<dbReference type="GO" id="GO:0016491">
    <property type="term" value="F:oxidoreductase activity"/>
    <property type="evidence" value="ECO:0007669"/>
    <property type="project" value="InterPro"/>
</dbReference>
<sequence length="524" mass="59091">MELTFSKMTVDTSLAQEYLKKNEALSELYSDYDANVKKNPSRHGGVFKKVLGSYNDDETQNILWQLAANLKQNSELIAQLEYHIRKIPIEDTKTQLNVLIQYVKSYVGIKKDVIDNIKSDQHFMVGDPLLNLAQVVYMMVHTQHDHIILYTTTKEPVAICHLFVTLCYQAGYKSLLLECRHNSQLAQAVVNKNGTVAVVAEDADVDSAVDKFLSSSKQVPWYLRRILVQESVYKQFKDALNWKCSLKNNEKNPVGPNVLCSQALTYEGRSFLIDPVQVVEAQQSFVIVEAYRTAKEVISILQQDEPYYLSLWINGIAQINEVTQNTNAAVVWVNNIGDIRGPPLVARALYPVLQDKYHSTTIFNEKNDRITKLVKLSQPWSKMDLDSRRDILMNVLQKYILSDPQNLDYSHVRNSLLNLTSESFVQAGKDYTCTGIWKPAGFIALPATEWSLSLAVTLVLQGNALVFYSHETPSKVPNVELLEAAGVPVVHVESRPSKPITPGLRGPTRTLQVIWTNSGTIFAN</sequence>
<gene>
    <name evidence="1" type="ORF">HW555_001966</name>
</gene>
<accession>A0A835L8E7</accession>
<comment type="caution">
    <text evidence="1">The sequence shown here is derived from an EMBL/GenBank/DDBJ whole genome shotgun (WGS) entry which is preliminary data.</text>
</comment>
<organism evidence="1 2">
    <name type="scientific">Spodoptera exigua</name>
    <name type="common">Beet armyworm</name>
    <name type="synonym">Noctua fulgens</name>
    <dbReference type="NCBI Taxonomy" id="7107"/>
    <lineage>
        <taxon>Eukaryota</taxon>
        <taxon>Metazoa</taxon>
        <taxon>Ecdysozoa</taxon>
        <taxon>Arthropoda</taxon>
        <taxon>Hexapoda</taxon>
        <taxon>Insecta</taxon>
        <taxon>Pterygota</taxon>
        <taxon>Neoptera</taxon>
        <taxon>Endopterygota</taxon>
        <taxon>Lepidoptera</taxon>
        <taxon>Glossata</taxon>
        <taxon>Ditrysia</taxon>
        <taxon>Noctuoidea</taxon>
        <taxon>Noctuidae</taxon>
        <taxon>Amphipyrinae</taxon>
        <taxon>Spodoptera</taxon>
    </lineage>
</organism>
<evidence type="ECO:0000313" key="2">
    <source>
        <dbReference type="Proteomes" id="UP000648187"/>
    </source>
</evidence>
<dbReference type="EMBL" id="JACKWZ010000017">
    <property type="protein sequence ID" value="KAF9422376.1"/>
    <property type="molecule type" value="Genomic_DNA"/>
</dbReference>
<proteinExistence type="predicted"/>
<reference evidence="1" key="1">
    <citation type="submission" date="2020-08" db="EMBL/GenBank/DDBJ databases">
        <title>Spodoptera exigua strain:BAW_Kor-Di-RS1 Genome sequencing and assembly.</title>
        <authorList>
            <person name="Kim J."/>
            <person name="Nam H.Y."/>
            <person name="Kwon M."/>
            <person name="Choi J.H."/>
            <person name="Cho S.R."/>
            <person name="Kim G.-H."/>
        </authorList>
    </citation>
    <scope>NUCLEOTIDE SEQUENCE</scope>
    <source>
        <strain evidence="1">BAW_Kor-Di-RS1</strain>
        <tissue evidence="1">Whole-body</tissue>
    </source>
</reference>
<dbReference type="SUPFAM" id="SSF53720">
    <property type="entry name" value="ALDH-like"/>
    <property type="match status" value="1"/>
</dbReference>